<feature type="compositionally biased region" description="Low complexity" evidence="1">
    <location>
        <begin position="73"/>
        <end position="82"/>
    </location>
</feature>
<evidence type="ECO:0000256" key="1">
    <source>
        <dbReference type="SAM" id="MobiDB-lite"/>
    </source>
</evidence>
<feature type="region of interest" description="Disordered" evidence="1">
    <location>
        <begin position="39"/>
        <end position="82"/>
    </location>
</feature>
<sequence length="154" mass="15428">MRELCRPARPVARLLLVALGLLGFVVGPGGVGTPGGTSLTGAITSGTTQQAPARTRDPAQDRKRPARTRSTHATRAQAAHAQAAQAQVLVAVAKAQPAHPSNAAHAPSAVLAASGAGLRPPSARVVRAAAVLPAPDVPPTGVPRGRAPPSSPRI</sequence>
<dbReference type="Proteomes" id="UP001501710">
    <property type="component" value="Unassembled WGS sequence"/>
</dbReference>
<feature type="compositionally biased region" description="Polar residues" evidence="1">
    <location>
        <begin position="42"/>
        <end position="52"/>
    </location>
</feature>
<keyword evidence="3" id="KW-1185">Reference proteome</keyword>
<dbReference type="RefSeq" id="WP_344893980.1">
    <property type="nucleotide sequence ID" value="NZ_BAABAS010000005.1"/>
</dbReference>
<protein>
    <submittedName>
        <fullName evidence="2">Uncharacterized protein</fullName>
    </submittedName>
</protein>
<proteinExistence type="predicted"/>
<organism evidence="2 3">
    <name type="scientific">Actinomadura meridiana</name>
    <dbReference type="NCBI Taxonomy" id="559626"/>
    <lineage>
        <taxon>Bacteria</taxon>
        <taxon>Bacillati</taxon>
        <taxon>Actinomycetota</taxon>
        <taxon>Actinomycetes</taxon>
        <taxon>Streptosporangiales</taxon>
        <taxon>Thermomonosporaceae</taxon>
        <taxon>Actinomadura</taxon>
    </lineage>
</organism>
<evidence type="ECO:0000313" key="2">
    <source>
        <dbReference type="EMBL" id="GAA4229560.1"/>
    </source>
</evidence>
<feature type="region of interest" description="Disordered" evidence="1">
    <location>
        <begin position="134"/>
        <end position="154"/>
    </location>
</feature>
<name>A0ABP8BXE1_9ACTN</name>
<evidence type="ECO:0000313" key="3">
    <source>
        <dbReference type="Proteomes" id="UP001501710"/>
    </source>
</evidence>
<reference evidence="3" key="1">
    <citation type="journal article" date="2019" name="Int. J. Syst. Evol. Microbiol.">
        <title>The Global Catalogue of Microorganisms (GCM) 10K type strain sequencing project: providing services to taxonomists for standard genome sequencing and annotation.</title>
        <authorList>
            <consortium name="The Broad Institute Genomics Platform"/>
            <consortium name="The Broad Institute Genome Sequencing Center for Infectious Disease"/>
            <person name="Wu L."/>
            <person name="Ma J."/>
        </authorList>
    </citation>
    <scope>NUCLEOTIDE SEQUENCE [LARGE SCALE GENOMIC DNA]</scope>
    <source>
        <strain evidence="3">JCM 17440</strain>
    </source>
</reference>
<dbReference type="EMBL" id="BAABAS010000005">
    <property type="protein sequence ID" value="GAA4229560.1"/>
    <property type="molecule type" value="Genomic_DNA"/>
</dbReference>
<feature type="compositionally biased region" description="Basic and acidic residues" evidence="1">
    <location>
        <begin position="54"/>
        <end position="63"/>
    </location>
</feature>
<comment type="caution">
    <text evidence="2">The sequence shown here is derived from an EMBL/GenBank/DDBJ whole genome shotgun (WGS) entry which is preliminary data.</text>
</comment>
<gene>
    <name evidence="2" type="ORF">GCM10022254_22270</name>
</gene>
<accession>A0ABP8BXE1</accession>